<dbReference type="Gene3D" id="3.40.366.10">
    <property type="entry name" value="Malonyl-Coenzyme A Acyl Carrier Protein, domain 2"/>
    <property type="match status" value="2"/>
</dbReference>
<dbReference type="SUPFAM" id="SSF50129">
    <property type="entry name" value="GroES-like"/>
    <property type="match status" value="1"/>
</dbReference>
<dbReference type="SMART" id="SM00829">
    <property type="entry name" value="PKS_ER"/>
    <property type="match status" value="1"/>
</dbReference>
<feature type="domain" description="Ketosynthase family 3 (KS3)" evidence="11">
    <location>
        <begin position="34"/>
        <end position="450"/>
    </location>
</feature>
<dbReference type="Pfam" id="PF14765">
    <property type="entry name" value="PS-DH"/>
    <property type="match status" value="1"/>
</dbReference>
<keyword evidence="5" id="KW-0808">Transferase</keyword>
<dbReference type="SUPFAM" id="SSF55048">
    <property type="entry name" value="Probable ACP-binding domain of malonyl-CoA ACP transacylase"/>
    <property type="match status" value="2"/>
</dbReference>
<dbReference type="InterPro" id="IPR050091">
    <property type="entry name" value="PKS_NRPS_Biosynth_Enz"/>
</dbReference>
<dbReference type="SUPFAM" id="SSF53901">
    <property type="entry name" value="Thiolase-like"/>
    <property type="match status" value="2"/>
</dbReference>
<dbReference type="Pfam" id="PF21089">
    <property type="entry name" value="PKS_DH_N"/>
    <property type="match status" value="1"/>
</dbReference>
<dbReference type="InterPro" id="IPR011032">
    <property type="entry name" value="GroES-like_sf"/>
</dbReference>
<dbReference type="InterPro" id="IPR015083">
    <property type="entry name" value="NorB/c/GfsB-D-like_docking"/>
</dbReference>
<dbReference type="Pfam" id="PF00109">
    <property type="entry name" value="ketoacyl-synt"/>
    <property type="match status" value="2"/>
</dbReference>
<dbReference type="SMART" id="SM00826">
    <property type="entry name" value="PKS_DH"/>
    <property type="match status" value="1"/>
</dbReference>
<dbReference type="InterPro" id="IPR009081">
    <property type="entry name" value="PP-bd_ACP"/>
</dbReference>
<dbReference type="Pfam" id="PF16197">
    <property type="entry name" value="KAsynt_C_assoc"/>
    <property type="match status" value="2"/>
</dbReference>
<dbReference type="PANTHER" id="PTHR43775">
    <property type="entry name" value="FATTY ACID SYNTHASE"/>
    <property type="match status" value="1"/>
</dbReference>
<reference evidence="13 14" key="1">
    <citation type="submission" date="2017-06" db="EMBL/GenBank/DDBJ databases">
        <title>Cultured bacterium strain Saccharothrix yanglingensis Hhs.015.</title>
        <authorList>
            <person name="Xia Y."/>
        </authorList>
    </citation>
    <scope>NUCLEOTIDE SEQUENCE [LARGE SCALE GENOMIC DNA]</scope>
    <source>
        <strain evidence="13 14">Hhs.015</strain>
    </source>
</reference>
<dbReference type="InterPro" id="IPR049552">
    <property type="entry name" value="PKS_DH_N"/>
</dbReference>
<dbReference type="InterPro" id="IPR057326">
    <property type="entry name" value="KR_dom"/>
</dbReference>
<feature type="domain" description="Carrier" evidence="10">
    <location>
        <begin position="3349"/>
        <end position="3427"/>
    </location>
</feature>
<gene>
    <name evidence="13" type="ORF">CKY47_33000</name>
</gene>
<keyword evidence="3" id="KW-0596">Phosphopantetheine</keyword>
<dbReference type="Pfam" id="PF08240">
    <property type="entry name" value="ADH_N"/>
    <property type="match status" value="1"/>
</dbReference>
<dbReference type="InterPro" id="IPR014043">
    <property type="entry name" value="Acyl_transferase_dom"/>
</dbReference>
<dbReference type="PROSITE" id="PS00606">
    <property type="entry name" value="KS3_1"/>
    <property type="match status" value="2"/>
</dbReference>
<dbReference type="SMART" id="SM00823">
    <property type="entry name" value="PKS_PP"/>
    <property type="match status" value="2"/>
</dbReference>
<dbReference type="Gene3D" id="3.90.180.10">
    <property type="entry name" value="Medium-chain alcohol dehydrogenases, catalytic domain"/>
    <property type="match status" value="1"/>
</dbReference>
<dbReference type="Gene3D" id="1.10.1200.10">
    <property type="entry name" value="ACP-like"/>
    <property type="match status" value="2"/>
</dbReference>
<dbReference type="Gene3D" id="3.40.50.11460">
    <property type="match status" value="1"/>
</dbReference>
<dbReference type="SUPFAM" id="SSF51735">
    <property type="entry name" value="NAD(P)-binding Rossmann-fold domains"/>
    <property type="match status" value="5"/>
</dbReference>
<comment type="cofactor">
    <cofactor evidence="1">
        <name>pantetheine 4'-phosphate</name>
        <dbReference type="ChEBI" id="CHEBI:47942"/>
    </cofactor>
</comment>
<evidence type="ECO:0000256" key="8">
    <source>
        <dbReference type="ARBA" id="ARBA00023315"/>
    </source>
</evidence>
<dbReference type="Pfam" id="PF00698">
    <property type="entry name" value="Acyl_transf_1"/>
    <property type="match status" value="2"/>
</dbReference>
<organism evidence="13 14">
    <name type="scientific">Saccharothrix yanglingensis</name>
    <dbReference type="NCBI Taxonomy" id="659496"/>
    <lineage>
        <taxon>Bacteria</taxon>
        <taxon>Bacillati</taxon>
        <taxon>Actinomycetota</taxon>
        <taxon>Actinomycetes</taxon>
        <taxon>Pseudonocardiales</taxon>
        <taxon>Pseudonocardiaceae</taxon>
        <taxon>Saccharothrix</taxon>
    </lineage>
</organism>
<dbReference type="InterPro" id="IPR014030">
    <property type="entry name" value="Ketoacyl_synth_N"/>
</dbReference>
<sequence>MPHSTDQVIEAFRASMKENERLRRLNRQLAAGRAEPVAVVAMSCRFPGGVTSPEQLWDLVDAGVDAVGPLPDDRGWDPADLAVGPTREGGFVSGVADFDPAFFGLTPREALAMDPQQRLLLETSWEAFERAGLDAAALHGSRTGVFVGTNGQEYLDLLSAAGEDGSPHAGTGNAASVVSGRLSYTFGLEGPSVTVDTACSSSLVAIHLAAQAVRAGECSLALAGGVTIMVKPTAFVLYGRQGAVAPDGRCKAFAEGADGVGWAEGVGLVLLEKLSDARRNGHPVLAVLRGSAVNSDGASNGLTAPSGPAQRRVIRQALTASGLSAADVDLVEAHGTGTALGDPIEAGALLATYGRDRARPLLLGSVKSNIGHAQAASGVAGLIKVVMAMRHGTVPATLHAANPSRRVDWSTGAVELPTTARPWPETGAPRRAAVSSFGVSGTNAHVVVEAAPAEGPAAEGVGAEGVGAEGVGAAPPGPVPWVLSARSREALRAQAARLRDHLAAGGDRPSDVAFSLTATRTALPHRAVLLDPADLGALAGGRPSATTAEGVADPDAARPVFVFPGQGAQWAGMGARLLDESPVFAARIGECADALAPHVDFSLVDVLRDGLALDRVDVVQPVSWAVAVALAALWEAHGVRPAAVVGHSQGEVAAACVAGGLSLGDGARVVALRARAIGRALSGRGGMLSVALPEAEVAPRLPSGLSIAAVNGPAAVVVSGEPAALDGLAASLAAEGARVRRVAVDYASHSAHVDAVRDDLLAALAPVRPVTGTVPFFSTRTGDWFDTAGLDAGYWFGNLRETVRFEQAVRGLVAMGHRAFVEVGPHPVLTAAVQGTAEAAGAPVAAVGTLRRDDGGYDRFALSLGEAFCAGAAADWSGFFPGARRVDLPTYPFQRTRLWPDLPVPAVSGRYRTGWTPIGPGRPLDGTWLVAVADEASWSPDGPAARVVVSADAGVTAARITEALGGVEPSGVLALTATDDGVTGVALTTALLRALGSLGLPAPLWCVTRGAVSTGDDDPVTNPGHAALWGLGRVAALEHPERWGGLVDLAGDELLLPDAPEDQVAVRPGGLLGRRLLPVSGSSAAPGLSGTVLVTGGTGSVGSRVVRWVLEHGAEHVVVVARNAHEASDDVTPVACPVTDREALAAAIAAIPADRPLTAVVHAARVVADGTLATLDDTRLLDPVRTALAGVPVLDELAGDVPLVVFAGLAGAVGGPGQAAAAAADAAAEAVVLRRRAAGRPGTVVAWAEWATGRGAELAGTLASRGLPALTPERALDAFGSALGSAFDGGPAQLVVADFGWERFASWFAAERPSPLFAELEGFRRGRADTTADDAAEPATGLTGLPRAQAVRRLLDLVRDTAAAVLGHSSAAEVPARRAFGELGFDSLTAVELRNRLRAATGAPVPATAVFDHPTPEALAAHLAELLLGPAAVDAALPAASGSATSDPIVIVGMACRFPGGVADADGLWRLVAEGRDVVGPFPADRGWDLAGLGTTSATAEGGFLDDVAGFDAGFFGISPREALSMDPQQRLLLETSWEALEHAGIDPVGLRGSSTGVFVGAVGTDYRPPADVQGHHLAGTVASVLSGRVSYAFGLEGPAMTIDTACSSSLVALHLAARSLRAGESSLALAGGVMVMSTPAAFTGFTAQGGMAAGGRCRSFAESAEGTGWSEGVGVLVLERLSDARRNGHTALAVVRGSAVNSDGASNGLTAPNGPAQQRVIRAALADAGLAPSDVDVVEAHGTGTTLGDPIEAQAVLATYGQDRERPLLLGSVKSNMAHAQAAAGVAGIIKVVQAIRHGLVPGTLHVDRPSPHVDWQSGAVRLVTEATAWPETGRPRRAGVSSFGASGTNAHVVVEQAPPAEARPTTTAATATAAGTVPVLLSAATPEGLRAQAERWLDLDARALGDLAFSAATTRAHLEHRAAVVCADPAGLRHGLAVLAAGDTAPDVLVGRADRAPTTAFVFAGQGAQRVGMGAELARFPVFTAAFEEVCARLDVDVRSGDPDDTGVAQPALFAFEVALFRLVESWGLRPDVLVGHSVGEIAAAHVAGVLSLDDACRLVSARARLMAALPAGGAMLSVRAPEDVVVPLLPDGVAVAAVNAPDAVVVAGPADAVAEAGRRLAGFRTRPLRVSHAFHSPLVEPVLDDLRAALDGIAFAPPAVPLVSTVTGKPSDMSTVDYWVRQVREPVRFADAVAALDADTVVEIGPDGSLSAAVRDTAGPDVLVVPLARRDGAEDTALLAGLARLHTRGVPVDWAAVVPGNRVALPTYAFHHERYWPARFAADEVGTVGLDATGHALVGAATPLPDSDGVLLTGRLSRHTHPWLADHRVGDTVLFPGTGFLDLAFRAGDEVGCPSVAELTLEQPLLLPEDGAVRVQVVVGPPDGAGTRTLAVFGRPDGDDAPWTRYAGGLLSPRAVEGVALDGAWPPAGAEPMDLDGFYEHHAERHFHYGPVFRGLTAVWRRGEDVFADVVLPGHEQGAAEGFGLHPALLDAALHAISFAHPDTDPKQLPFSWTGVALHATGAGRLRVRLASSGPDSVTLTVADTAGAPVATIGALVLRPADTGSPRGRADGLHSLIWTPVDTAGGVGAVEPVVLGPPVPGPDTPGRRVADAAALAAELAADAPAPAFAVLPVPAEEGATASVLEVLRDWAARDDLAAVPLLVLTRDAVAASPSDALTGLPASPVWGLVRSAQWEEPGRFLLLDHDGTADAALLAAAVASGEPQAAVRRGALLAPRVVRPAPGDVVALPSAFGLGEGWRLDATGSGAVDGIAAVPVHVPAPGPGEVLIGMRAAGVNFRDVLSVLGLAAGAEPGPLGVEGAGVVLEVGPGVTDLAPGDRVMGVLSGAYGPRALADRRTVTRVPDGWSWTDAATVPMAYLTAYYALVDLVGLKPGESVLVHAGAGGVGMAAIRLARHLGAEVYATASPGKWAALRELGLPDERIASSRTLDFADAFRAATGGRGVDVVLNSLAGAFTDASLELLAPGGRFAEMGKSDVRDPADHPGITYTAFDTVEAGPDRLGRMFAELLDLGAVRPLPATTWDVRRAPEAFRHISQAKHTGKVVLTLPAPWRADGTVLITGGTGALGSRLARHLVAEHGATRLLLLGRRGPDTPGAAELRAELGDAGARVDVVACDAADPDAVAAVLAAVPAEHPLTAVVHAAGVLDDGVLSALTPERLATVLRAKADAALVLDRLTRDADLAAFTTYSSVVGTVGGPGQGSYAAANAFLDALAQHRRARGLPGQSLRWGPWTAEAGMTAALGGASGRSGTRPLSWADGHALFDAALAAADPSPLPVRFDQAGLRANTDLPPLLSGLVTGAARRSAATEAADAGSFVDRLAGLTAGERRRALVRFVREQVAAVLGHRSPDAVEADRGFTDLGFDSLTVVELRNRVNGATGLRLAATTVFDHPTPTALAAHLLSLLEPGFESVPDAHLADLAALEAAVSGGLPEAARDEVAGRLRALLDLLGGGGDVPVPAGGAGFVDVIDDASDDEIFEFIDRELRGT</sequence>
<dbReference type="Pfam" id="PF13602">
    <property type="entry name" value="ADH_zinc_N_2"/>
    <property type="match status" value="1"/>
</dbReference>
<feature type="active site" description="Proton donor; for dehydratase activity" evidence="9">
    <location>
        <position position="2494"/>
    </location>
</feature>
<dbReference type="SMART" id="SM00822">
    <property type="entry name" value="PKS_KR"/>
    <property type="match status" value="2"/>
</dbReference>
<dbReference type="InterPro" id="IPR013968">
    <property type="entry name" value="PKS_KR"/>
</dbReference>
<evidence type="ECO:0000256" key="9">
    <source>
        <dbReference type="PROSITE-ProRule" id="PRU01363"/>
    </source>
</evidence>
<dbReference type="InterPro" id="IPR020843">
    <property type="entry name" value="ER"/>
</dbReference>
<proteinExistence type="predicted"/>
<dbReference type="InterPro" id="IPR016039">
    <property type="entry name" value="Thiolase-like"/>
</dbReference>
<dbReference type="EMBL" id="NSDM01000021">
    <property type="protein sequence ID" value="MDQ2588693.1"/>
    <property type="molecule type" value="Genomic_DNA"/>
</dbReference>
<comment type="pathway">
    <text evidence="2">Antibiotic biosynthesis.</text>
</comment>
<evidence type="ECO:0000256" key="5">
    <source>
        <dbReference type="ARBA" id="ARBA00022679"/>
    </source>
</evidence>
<dbReference type="InterPro" id="IPR049551">
    <property type="entry name" value="PKS_DH_C"/>
</dbReference>
<dbReference type="Pfam" id="PF02801">
    <property type="entry name" value="Ketoacyl-synt_C"/>
    <property type="match status" value="2"/>
</dbReference>
<dbReference type="SUPFAM" id="SSF52151">
    <property type="entry name" value="FabD/lysophospholipase-like"/>
    <property type="match status" value="2"/>
</dbReference>
<keyword evidence="14" id="KW-1185">Reference proteome</keyword>
<dbReference type="Gene3D" id="3.40.50.720">
    <property type="entry name" value="NAD(P)-binding Rossmann-like Domain"/>
    <property type="match status" value="2"/>
</dbReference>
<dbReference type="Proteomes" id="UP001225605">
    <property type="component" value="Unassembled WGS sequence"/>
</dbReference>
<keyword evidence="7" id="KW-0511">Multifunctional enzyme</keyword>
<feature type="active site" description="Proton acceptor; for dehydratase activity" evidence="9">
    <location>
        <position position="2330"/>
    </location>
</feature>
<dbReference type="PROSITE" id="PS52004">
    <property type="entry name" value="KS3_2"/>
    <property type="match status" value="2"/>
</dbReference>
<dbReference type="Gene3D" id="3.40.47.10">
    <property type="match status" value="2"/>
</dbReference>
<dbReference type="Pfam" id="PF08659">
    <property type="entry name" value="KR"/>
    <property type="match status" value="2"/>
</dbReference>
<feature type="region of interest" description="C-terminal hotdog fold" evidence="9">
    <location>
        <begin position="2433"/>
        <end position="2570"/>
    </location>
</feature>
<evidence type="ECO:0000259" key="10">
    <source>
        <dbReference type="PROSITE" id="PS50075"/>
    </source>
</evidence>
<dbReference type="PANTHER" id="PTHR43775:SF51">
    <property type="entry name" value="INACTIVE PHENOLPHTHIOCEROL SYNTHESIS POLYKETIDE SYNTHASE TYPE I PKS1-RELATED"/>
    <property type="match status" value="1"/>
</dbReference>
<evidence type="ECO:0000259" key="11">
    <source>
        <dbReference type="PROSITE" id="PS52004"/>
    </source>
</evidence>
<dbReference type="InterPro" id="IPR013154">
    <property type="entry name" value="ADH-like_N"/>
</dbReference>
<dbReference type="InterPro" id="IPR049900">
    <property type="entry name" value="PKS_mFAS_DH"/>
</dbReference>
<evidence type="ECO:0000256" key="6">
    <source>
        <dbReference type="ARBA" id="ARBA00023194"/>
    </source>
</evidence>
<evidence type="ECO:0000256" key="4">
    <source>
        <dbReference type="ARBA" id="ARBA00022553"/>
    </source>
</evidence>
<evidence type="ECO:0000256" key="1">
    <source>
        <dbReference type="ARBA" id="ARBA00001957"/>
    </source>
</evidence>
<dbReference type="InterPro" id="IPR001227">
    <property type="entry name" value="Ac_transferase_dom_sf"/>
</dbReference>
<dbReference type="InterPro" id="IPR020806">
    <property type="entry name" value="PKS_PP-bd"/>
</dbReference>
<dbReference type="InterPro" id="IPR032821">
    <property type="entry name" value="PKS_assoc"/>
</dbReference>
<accession>A0ABU0XAG2</accession>
<dbReference type="CDD" id="cd05195">
    <property type="entry name" value="enoyl_red"/>
    <property type="match status" value="1"/>
</dbReference>
<feature type="domain" description="PKS/mFAS DH" evidence="12">
    <location>
        <begin position="2298"/>
        <end position="2570"/>
    </location>
</feature>
<dbReference type="InterPro" id="IPR020807">
    <property type="entry name" value="PKS_DH"/>
</dbReference>
<keyword evidence="6" id="KW-0045">Antibiotic biosynthesis</keyword>
<dbReference type="InterPro" id="IPR036291">
    <property type="entry name" value="NAD(P)-bd_dom_sf"/>
</dbReference>
<dbReference type="Pfam" id="PF00550">
    <property type="entry name" value="PP-binding"/>
    <property type="match status" value="2"/>
</dbReference>
<dbReference type="InterPro" id="IPR014031">
    <property type="entry name" value="Ketoacyl_synth_C"/>
</dbReference>
<evidence type="ECO:0000256" key="2">
    <source>
        <dbReference type="ARBA" id="ARBA00004792"/>
    </source>
</evidence>
<name>A0ABU0XAG2_9PSEU</name>
<dbReference type="SMART" id="SM01294">
    <property type="entry name" value="PKS_PP_betabranch"/>
    <property type="match status" value="2"/>
</dbReference>
<keyword evidence="4" id="KW-0597">Phosphoprotein</keyword>
<keyword evidence="8" id="KW-0012">Acyltransferase</keyword>
<evidence type="ECO:0000313" key="13">
    <source>
        <dbReference type="EMBL" id="MDQ2588693.1"/>
    </source>
</evidence>
<feature type="region of interest" description="N-terminal hotdog fold" evidence="9">
    <location>
        <begin position="2298"/>
        <end position="2421"/>
    </location>
</feature>
<dbReference type="SMART" id="SM00825">
    <property type="entry name" value="PKS_KS"/>
    <property type="match status" value="2"/>
</dbReference>
<evidence type="ECO:0000256" key="7">
    <source>
        <dbReference type="ARBA" id="ARBA00023268"/>
    </source>
</evidence>
<evidence type="ECO:0000256" key="3">
    <source>
        <dbReference type="ARBA" id="ARBA00022450"/>
    </source>
</evidence>
<evidence type="ECO:0000259" key="12">
    <source>
        <dbReference type="PROSITE" id="PS52019"/>
    </source>
</evidence>
<dbReference type="SUPFAM" id="SSF47336">
    <property type="entry name" value="ACP-like"/>
    <property type="match status" value="2"/>
</dbReference>
<dbReference type="PROSITE" id="PS50075">
    <property type="entry name" value="CARRIER"/>
    <property type="match status" value="2"/>
</dbReference>
<dbReference type="InterPro" id="IPR042104">
    <property type="entry name" value="PKS_dehydratase_sf"/>
</dbReference>
<dbReference type="InterPro" id="IPR020841">
    <property type="entry name" value="PKS_Beta-ketoAc_synthase_dom"/>
</dbReference>
<feature type="domain" description="Ketosynthase family 3 (KS3)" evidence="11">
    <location>
        <begin position="1446"/>
        <end position="1858"/>
    </location>
</feature>
<protein>
    <submittedName>
        <fullName evidence="13">Uncharacterized protein</fullName>
    </submittedName>
</protein>
<dbReference type="InterPro" id="IPR006162">
    <property type="entry name" value="Ppantetheine_attach_site"/>
</dbReference>
<feature type="domain" description="Carrier" evidence="10">
    <location>
        <begin position="1352"/>
        <end position="1427"/>
    </location>
</feature>
<dbReference type="InterPro" id="IPR016035">
    <property type="entry name" value="Acyl_Trfase/lysoPLipase"/>
</dbReference>
<dbReference type="InterPro" id="IPR036736">
    <property type="entry name" value="ACP-like_sf"/>
</dbReference>
<comment type="caution">
    <text evidence="13">The sequence shown here is derived from an EMBL/GenBank/DDBJ whole genome shotgun (WGS) entry which is preliminary data.</text>
</comment>
<dbReference type="Pfam" id="PF08990">
    <property type="entry name" value="Docking"/>
    <property type="match status" value="1"/>
</dbReference>
<dbReference type="RefSeq" id="WP_306750349.1">
    <property type="nucleotide sequence ID" value="NZ_NSDM01000021.1"/>
</dbReference>
<dbReference type="CDD" id="cd08952">
    <property type="entry name" value="KR_1_SDR_x"/>
    <property type="match status" value="1"/>
</dbReference>
<evidence type="ECO:0000313" key="14">
    <source>
        <dbReference type="Proteomes" id="UP001225605"/>
    </source>
</evidence>
<dbReference type="InterPro" id="IPR016036">
    <property type="entry name" value="Malonyl_transacylase_ACP-bd"/>
</dbReference>
<dbReference type="InterPro" id="IPR018201">
    <property type="entry name" value="Ketoacyl_synth_AS"/>
</dbReference>
<dbReference type="Gene3D" id="3.10.129.110">
    <property type="entry name" value="Polyketide synthase dehydratase"/>
    <property type="match status" value="1"/>
</dbReference>
<dbReference type="PROSITE" id="PS52019">
    <property type="entry name" value="PKS_MFAS_DH"/>
    <property type="match status" value="1"/>
</dbReference>
<dbReference type="Gene3D" id="3.30.70.3290">
    <property type="match status" value="2"/>
</dbReference>
<dbReference type="CDD" id="cd00833">
    <property type="entry name" value="PKS"/>
    <property type="match status" value="2"/>
</dbReference>
<dbReference type="CDD" id="cd08956">
    <property type="entry name" value="KR_3_FAS_SDR_x"/>
    <property type="match status" value="1"/>
</dbReference>
<dbReference type="SMART" id="SM00827">
    <property type="entry name" value="PKS_AT"/>
    <property type="match status" value="2"/>
</dbReference>
<dbReference type="PROSITE" id="PS00012">
    <property type="entry name" value="PHOSPHOPANTETHEINE"/>
    <property type="match status" value="2"/>
</dbReference>